<keyword evidence="4" id="KW-1185">Reference proteome</keyword>
<dbReference type="Proteomes" id="UP001212997">
    <property type="component" value="Unassembled WGS sequence"/>
</dbReference>
<evidence type="ECO:0000313" key="4">
    <source>
        <dbReference type="Proteomes" id="UP001212997"/>
    </source>
</evidence>
<keyword evidence="2" id="KW-0472">Membrane</keyword>
<gene>
    <name evidence="3" type="ORF">NLI96_g1977</name>
</gene>
<name>A0AAD5V9F8_9APHY</name>
<feature type="transmembrane region" description="Helical" evidence="2">
    <location>
        <begin position="176"/>
        <end position="197"/>
    </location>
</feature>
<feature type="compositionally biased region" description="Basic and acidic residues" evidence="1">
    <location>
        <begin position="253"/>
        <end position="262"/>
    </location>
</feature>
<dbReference type="GO" id="GO:0070072">
    <property type="term" value="P:vacuolar proton-transporting V-type ATPase complex assembly"/>
    <property type="evidence" value="ECO:0007669"/>
    <property type="project" value="InterPro"/>
</dbReference>
<sequence>MSTTSSKRPSNVSLPDLNVSLEPHLVRDLVPLLSLLPDELASELNSALKDRIPHGGEPSPDDPRQETSLISYRLLYSISVWARSPHGATALSSHIPVLDTNQYTMIALLAGTKTSPERKFPTTNTWSRDHEAEAKRELSDRRAVVAVLNALLSILGSGAATWWAAEKLQWRDEWKVLLALAAAIIVAASEGILYLIWNSRRSKNFVRPSVSRSSQEMKMAKKVIEATSNPATPDELQDPAVDSLVTSSPNLRLHHDNNSLRERTRKSGSSQEEG</sequence>
<dbReference type="Pfam" id="PF11712">
    <property type="entry name" value="Vma12"/>
    <property type="match status" value="1"/>
</dbReference>
<evidence type="ECO:0000256" key="1">
    <source>
        <dbReference type="SAM" id="MobiDB-lite"/>
    </source>
</evidence>
<comment type="caution">
    <text evidence="3">The sequence shown here is derived from an EMBL/GenBank/DDBJ whole genome shotgun (WGS) entry which is preliminary data.</text>
</comment>
<dbReference type="InterPro" id="IPR021013">
    <property type="entry name" value="ATPase_Vma12"/>
</dbReference>
<evidence type="ECO:0000313" key="3">
    <source>
        <dbReference type="EMBL" id="KAJ3489661.1"/>
    </source>
</evidence>
<dbReference type="AlphaFoldDB" id="A0AAD5V9F8"/>
<organism evidence="3 4">
    <name type="scientific">Meripilus lineatus</name>
    <dbReference type="NCBI Taxonomy" id="2056292"/>
    <lineage>
        <taxon>Eukaryota</taxon>
        <taxon>Fungi</taxon>
        <taxon>Dikarya</taxon>
        <taxon>Basidiomycota</taxon>
        <taxon>Agaricomycotina</taxon>
        <taxon>Agaricomycetes</taxon>
        <taxon>Polyporales</taxon>
        <taxon>Meripilaceae</taxon>
        <taxon>Meripilus</taxon>
    </lineage>
</organism>
<feature type="region of interest" description="Disordered" evidence="1">
    <location>
        <begin position="247"/>
        <end position="274"/>
    </location>
</feature>
<proteinExistence type="predicted"/>
<dbReference type="EMBL" id="JANAWD010000041">
    <property type="protein sequence ID" value="KAJ3489661.1"/>
    <property type="molecule type" value="Genomic_DNA"/>
</dbReference>
<keyword evidence="2" id="KW-0812">Transmembrane</keyword>
<reference evidence="3" key="1">
    <citation type="submission" date="2022-07" db="EMBL/GenBank/DDBJ databases">
        <title>Genome Sequence of Physisporinus lineatus.</title>
        <authorList>
            <person name="Buettner E."/>
        </authorList>
    </citation>
    <scope>NUCLEOTIDE SEQUENCE</scope>
    <source>
        <strain evidence="3">VT162</strain>
    </source>
</reference>
<accession>A0AAD5V9F8</accession>
<evidence type="ECO:0000256" key="2">
    <source>
        <dbReference type="SAM" id="Phobius"/>
    </source>
</evidence>
<keyword evidence="2" id="KW-1133">Transmembrane helix</keyword>
<protein>
    <submittedName>
        <fullName evidence="3">Uncharacterized protein</fullName>
    </submittedName>
</protein>
<feature type="transmembrane region" description="Helical" evidence="2">
    <location>
        <begin position="143"/>
        <end position="164"/>
    </location>
</feature>